<dbReference type="AlphaFoldDB" id="A0A314XMA2"/>
<evidence type="ECO:0000256" key="4">
    <source>
        <dbReference type="ARBA" id="ARBA00022692"/>
    </source>
</evidence>
<evidence type="ECO:0000256" key="1">
    <source>
        <dbReference type="ARBA" id="ARBA00004141"/>
    </source>
</evidence>
<evidence type="ECO:0000259" key="13">
    <source>
        <dbReference type="Pfam" id="PF14703"/>
    </source>
</evidence>
<dbReference type="PANTHER" id="PTHR13018">
    <property type="entry name" value="PROBABLE MEMBRANE PROTEIN DUF221-RELATED"/>
    <property type="match status" value="1"/>
</dbReference>
<dbReference type="InterPro" id="IPR032880">
    <property type="entry name" value="CSC1/OSCA1-like_N"/>
</dbReference>
<keyword evidence="5" id="KW-0106">Calcium</keyword>
<dbReference type="EMBL" id="PJQY01002458">
    <property type="protein sequence ID" value="PQP93489.1"/>
    <property type="molecule type" value="Genomic_DNA"/>
</dbReference>
<comment type="similarity">
    <text evidence="2">Belongs to the CSC1 (TC 1.A.17) family.</text>
</comment>
<keyword evidence="9" id="KW-0407">Ion channel</keyword>
<organism evidence="14 15">
    <name type="scientific">Prunus yedoensis var. nudiflora</name>
    <dbReference type="NCBI Taxonomy" id="2094558"/>
    <lineage>
        <taxon>Eukaryota</taxon>
        <taxon>Viridiplantae</taxon>
        <taxon>Streptophyta</taxon>
        <taxon>Embryophyta</taxon>
        <taxon>Tracheophyta</taxon>
        <taxon>Spermatophyta</taxon>
        <taxon>Magnoliopsida</taxon>
        <taxon>eudicotyledons</taxon>
        <taxon>Gunneridae</taxon>
        <taxon>Pentapetalae</taxon>
        <taxon>rosids</taxon>
        <taxon>fabids</taxon>
        <taxon>Rosales</taxon>
        <taxon>Rosaceae</taxon>
        <taxon>Amygdaloideae</taxon>
        <taxon>Amygdaleae</taxon>
        <taxon>Prunus</taxon>
    </lineage>
</organism>
<keyword evidence="7" id="KW-0406">Ion transport</keyword>
<feature type="transmembrane region" description="Helical" evidence="10">
    <location>
        <begin position="445"/>
        <end position="464"/>
    </location>
</feature>
<dbReference type="PANTHER" id="PTHR13018:SF117">
    <property type="entry name" value="CSC1-LIKE PROTEIN RXW8"/>
    <property type="match status" value="1"/>
</dbReference>
<keyword evidence="6 10" id="KW-1133">Transmembrane helix</keyword>
<feature type="transmembrane region" description="Helical" evidence="10">
    <location>
        <begin position="85"/>
        <end position="109"/>
    </location>
</feature>
<evidence type="ECO:0000313" key="15">
    <source>
        <dbReference type="Proteomes" id="UP000250321"/>
    </source>
</evidence>
<dbReference type="STRING" id="2094558.A0A314XMA2"/>
<dbReference type="GO" id="GO:0005886">
    <property type="term" value="C:plasma membrane"/>
    <property type="evidence" value="ECO:0007669"/>
    <property type="project" value="TreeGrafter"/>
</dbReference>
<evidence type="ECO:0000256" key="9">
    <source>
        <dbReference type="ARBA" id="ARBA00023303"/>
    </source>
</evidence>
<feature type="domain" description="CSC1/OSCA1-like N-terminal transmembrane" evidence="12">
    <location>
        <begin position="5"/>
        <end position="164"/>
    </location>
</feature>
<evidence type="ECO:0000259" key="11">
    <source>
        <dbReference type="Pfam" id="PF02714"/>
    </source>
</evidence>
<keyword evidence="4 10" id="KW-0812">Transmembrane</keyword>
<accession>A0A314XMA2</accession>
<gene>
    <name evidence="14" type="ORF">Pyn_11188</name>
</gene>
<evidence type="ECO:0000256" key="8">
    <source>
        <dbReference type="ARBA" id="ARBA00023136"/>
    </source>
</evidence>
<evidence type="ECO:0000256" key="5">
    <source>
        <dbReference type="ARBA" id="ARBA00022837"/>
    </source>
</evidence>
<feature type="transmembrane region" description="Helical" evidence="10">
    <location>
        <begin position="6"/>
        <end position="27"/>
    </location>
</feature>
<protein>
    <submittedName>
        <fullName evidence="14">CSC1-like protein RXW8</fullName>
    </submittedName>
</protein>
<feature type="domain" description="CSC1/OSCA1-like 7TM region" evidence="11">
    <location>
        <begin position="351"/>
        <end position="487"/>
    </location>
</feature>
<evidence type="ECO:0000256" key="6">
    <source>
        <dbReference type="ARBA" id="ARBA00022989"/>
    </source>
</evidence>
<evidence type="ECO:0000256" key="10">
    <source>
        <dbReference type="SAM" id="Phobius"/>
    </source>
</evidence>
<dbReference type="OrthoDB" id="1689567at2759"/>
<comment type="subcellular location">
    <subcellularLocation>
        <location evidence="1">Membrane</location>
        <topology evidence="1">Multi-pass membrane protein</topology>
    </subcellularLocation>
</comment>
<proteinExistence type="inferred from homology"/>
<evidence type="ECO:0000256" key="2">
    <source>
        <dbReference type="ARBA" id="ARBA00007779"/>
    </source>
</evidence>
<keyword evidence="15" id="KW-1185">Reference proteome</keyword>
<dbReference type="Pfam" id="PF02714">
    <property type="entry name" value="RSN1_7TM"/>
    <property type="match status" value="1"/>
</dbReference>
<feature type="domain" description="CSC1/OSCA1-like cytosolic" evidence="13">
    <location>
        <begin position="186"/>
        <end position="340"/>
    </location>
</feature>
<dbReference type="Pfam" id="PF13967">
    <property type="entry name" value="RSN1_TM"/>
    <property type="match status" value="1"/>
</dbReference>
<sequence>MNLAALLTSAGINIAVCVILFSLYSILRKQPSNVNVYFGRRISIATRRSDPFCLDRFVPSASWLLKAWRTKEEDLLAVGGLDSVVFIRMVVFSLRIFSIAAVVCVFIVLPVNYHGRKMLHQHIPLQSLEVFTILNVQEGSKWLWTHCLALYIITFSACILLYFEYKTITKMRLAHITASSSNPSYFTVVVRAIPWSVEESYSDSVRKFFTKYHASSYLSHQMVYRSGKIQKLMSDAGKVCKILKDASVDQTRKPDLFQCGFCGGATDSFKILSNETESVRGKSSLIDDGVGGRKKVCAAAFVFFKTRYAAVVTSQLLQSSNPMLWVTDMAPEPNDVYWSNLWIPYGQLWIRKIATLLAAIAFMLVFLIPVTFVQGLTQLEFLQAAFPFLRGLLKKKIISQLVTGYLPSVVLILAFYSVPPVMMLFSTAEGCISRSGRKKSACFKVLYFTIWNVFFVNIFTGSLIRQLSVFASVKDIPAQLANAVPAQVICP</sequence>
<keyword evidence="8 10" id="KW-0472">Membrane</keyword>
<feature type="transmembrane region" description="Helical" evidence="10">
    <location>
        <begin position="353"/>
        <end position="377"/>
    </location>
</feature>
<dbReference type="Pfam" id="PF14703">
    <property type="entry name" value="PHM7_cyt"/>
    <property type="match status" value="1"/>
</dbReference>
<keyword evidence="3" id="KW-0813">Transport</keyword>
<dbReference type="InterPro" id="IPR027815">
    <property type="entry name" value="CSC1/OSCA1-like_cyt"/>
</dbReference>
<feature type="transmembrane region" description="Helical" evidence="10">
    <location>
        <begin position="397"/>
        <end position="425"/>
    </location>
</feature>
<dbReference type="InterPro" id="IPR045122">
    <property type="entry name" value="Csc1-like"/>
</dbReference>
<evidence type="ECO:0000259" key="12">
    <source>
        <dbReference type="Pfam" id="PF13967"/>
    </source>
</evidence>
<dbReference type="InterPro" id="IPR003864">
    <property type="entry name" value="CSC1/OSCA1-like_7TM"/>
</dbReference>
<evidence type="ECO:0000256" key="3">
    <source>
        <dbReference type="ARBA" id="ARBA00022448"/>
    </source>
</evidence>
<dbReference type="GO" id="GO:0005227">
    <property type="term" value="F:calcium-activated cation channel activity"/>
    <property type="evidence" value="ECO:0007669"/>
    <property type="project" value="InterPro"/>
</dbReference>
<evidence type="ECO:0000313" key="14">
    <source>
        <dbReference type="EMBL" id="PQP93489.1"/>
    </source>
</evidence>
<reference evidence="14 15" key="1">
    <citation type="submission" date="2018-02" db="EMBL/GenBank/DDBJ databases">
        <title>Draft genome of wild Prunus yedoensis var. nudiflora.</title>
        <authorList>
            <person name="Baek S."/>
            <person name="Kim J.-H."/>
            <person name="Choi K."/>
            <person name="Kim G.-B."/>
            <person name="Cho A."/>
            <person name="Jang H."/>
            <person name="Shin C.-H."/>
            <person name="Yu H.-J."/>
            <person name="Mun J.-H."/>
        </authorList>
    </citation>
    <scope>NUCLEOTIDE SEQUENCE [LARGE SCALE GENOMIC DNA]</scope>
    <source>
        <strain evidence="15">cv. Jeju island</strain>
        <tissue evidence="14">Leaf</tissue>
    </source>
</reference>
<evidence type="ECO:0000256" key="7">
    <source>
        <dbReference type="ARBA" id="ARBA00023065"/>
    </source>
</evidence>
<feature type="transmembrane region" description="Helical" evidence="10">
    <location>
        <begin position="142"/>
        <end position="163"/>
    </location>
</feature>
<comment type="caution">
    <text evidence="14">The sequence shown here is derived from an EMBL/GenBank/DDBJ whole genome shotgun (WGS) entry which is preliminary data.</text>
</comment>
<dbReference type="Proteomes" id="UP000250321">
    <property type="component" value="Unassembled WGS sequence"/>
</dbReference>
<name>A0A314XMA2_PRUYE</name>